<name>A0A9P7ZDM0_9HYPO</name>
<evidence type="ECO:0000313" key="8">
    <source>
        <dbReference type="Proteomes" id="UP000887229"/>
    </source>
</evidence>
<dbReference type="Gene3D" id="3.30.200.20">
    <property type="entry name" value="Phosphorylase Kinase, domain 1"/>
    <property type="match status" value="1"/>
</dbReference>
<reference evidence="7" key="1">
    <citation type="journal article" date="2021" name="IMA Fungus">
        <title>Genomic characterization of three marine fungi, including Emericellopsis atlantica sp. nov. with signatures of a generalist lifestyle and marine biomass degradation.</title>
        <authorList>
            <person name="Hagestad O.C."/>
            <person name="Hou L."/>
            <person name="Andersen J.H."/>
            <person name="Hansen E.H."/>
            <person name="Altermark B."/>
            <person name="Li C."/>
            <person name="Kuhnert E."/>
            <person name="Cox R.J."/>
            <person name="Crous P.W."/>
            <person name="Spatafora J.W."/>
            <person name="Lail K."/>
            <person name="Amirebrahimi M."/>
            <person name="Lipzen A."/>
            <person name="Pangilinan J."/>
            <person name="Andreopoulos W."/>
            <person name="Hayes R.D."/>
            <person name="Ng V."/>
            <person name="Grigoriev I.V."/>
            <person name="Jackson S.A."/>
            <person name="Sutton T.D.S."/>
            <person name="Dobson A.D.W."/>
            <person name="Rama T."/>
        </authorList>
    </citation>
    <scope>NUCLEOTIDE SEQUENCE</scope>
    <source>
        <strain evidence="7">TS7</strain>
    </source>
</reference>
<dbReference type="InterPro" id="IPR008271">
    <property type="entry name" value="Ser/Thr_kinase_AS"/>
</dbReference>
<dbReference type="GO" id="GO:0004674">
    <property type="term" value="F:protein serine/threonine kinase activity"/>
    <property type="evidence" value="ECO:0007669"/>
    <property type="project" value="UniProtKB-KW"/>
</dbReference>
<feature type="domain" description="Protein kinase" evidence="6">
    <location>
        <begin position="2"/>
        <end position="317"/>
    </location>
</feature>
<proteinExistence type="predicted"/>
<dbReference type="Pfam" id="PF00069">
    <property type="entry name" value="Pkinase"/>
    <property type="match status" value="1"/>
</dbReference>
<dbReference type="OrthoDB" id="5979581at2759"/>
<dbReference type="InterPro" id="IPR051175">
    <property type="entry name" value="CLK_kinases"/>
</dbReference>
<dbReference type="SMART" id="SM00220">
    <property type="entry name" value="S_TKc"/>
    <property type="match status" value="1"/>
</dbReference>
<dbReference type="GO" id="GO:0043484">
    <property type="term" value="P:regulation of RNA splicing"/>
    <property type="evidence" value="ECO:0007669"/>
    <property type="project" value="TreeGrafter"/>
</dbReference>
<dbReference type="InterPro" id="IPR011009">
    <property type="entry name" value="Kinase-like_dom_sf"/>
</dbReference>
<dbReference type="PANTHER" id="PTHR45646">
    <property type="entry name" value="SERINE/THREONINE-PROTEIN KINASE DOA-RELATED"/>
    <property type="match status" value="1"/>
</dbReference>
<dbReference type="Gene3D" id="1.10.510.10">
    <property type="entry name" value="Transferase(Phosphotransferase) domain 1"/>
    <property type="match status" value="1"/>
</dbReference>
<dbReference type="GeneID" id="70296829"/>
<organism evidence="7 8">
    <name type="scientific">Emericellopsis atlantica</name>
    <dbReference type="NCBI Taxonomy" id="2614577"/>
    <lineage>
        <taxon>Eukaryota</taxon>
        <taxon>Fungi</taxon>
        <taxon>Dikarya</taxon>
        <taxon>Ascomycota</taxon>
        <taxon>Pezizomycotina</taxon>
        <taxon>Sordariomycetes</taxon>
        <taxon>Hypocreomycetidae</taxon>
        <taxon>Hypocreales</taxon>
        <taxon>Bionectriaceae</taxon>
        <taxon>Emericellopsis</taxon>
    </lineage>
</organism>
<dbReference type="PANTHER" id="PTHR45646:SF11">
    <property type="entry name" value="SERINE_THREONINE-PROTEIN KINASE DOA"/>
    <property type="match status" value="1"/>
</dbReference>
<protein>
    <submittedName>
        <fullName evidence="7">Kinase-like domain-containing protein</fullName>
    </submittedName>
</protein>
<evidence type="ECO:0000313" key="7">
    <source>
        <dbReference type="EMBL" id="KAG9249752.1"/>
    </source>
</evidence>
<sequence>MLSSLRRISRRALGRTWKPLDLPASGFPKLAPHIPIEEETLPQYLASRYYPVRLGEVLQERYQPLSTVWLARDLTHQRHVALKLYVHSGSIGDQIDNEIDMYKRIEAGPKRHPGYDAIRPLLGSFDMDGPDGKHRRLVHTPLLESPPIVAFVLKQLFLALDFLHSECQVIHTDLKADNIMFSVEDERVFSDLEQAELISPSPRKEVAGRTIYTSRQLHTAKGIGVPVLCDFGSAVLGNIKHTEDVQPNVYRAPEVILEAPWSYEIDIWNAGCMVWDIYEGGHLFRGWDPEHDTYRAYRSRAHISEMIALLGPPPSDL</sequence>
<evidence type="ECO:0000256" key="3">
    <source>
        <dbReference type="ARBA" id="ARBA00022741"/>
    </source>
</evidence>
<evidence type="ECO:0000259" key="6">
    <source>
        <dbReference type="PROSITE" id="PS50011"/>
    </source>
</evidence>
<keyword evidence="3" id="KW-0547">Nucleotide-binding</keyword>
<dbReference type="AlphaFoldDB" id="A0A9P7ZDM0"/>
<keyword evidence="1" id="KW-0723">Serine/threonine-protein kinase</keyword>
<dbReference type="EMBL" id="MU251292">
    <property type="protein sequence ID" value="KAG9249752.1"/>
    <property type="molecule type" value="Genomic_DNA"/>
</dbReference>
<evidence type="ECO:0000256" key="2">
    <source>
        <dbReference type="ARBA" id="ARBA00022679"/>
    </source>
</evidence>
<evidence type="ECO:0000256" key="4">
    <source>
        <dbReference type="ARBA" id="ARBA00022777"/>
    </source>
</evidence>
<evidence type="ECO:0000256" key="1">
    <source>
        <dbReference type="ARBA" id="ARBA00022527"/>
    </source>
</evidence>
<dbReference type="PROSITE" id="PS00108">
    <property type="entry name" value="PROTEIN_KINASE_ST"/>
    <property type="match status" value="1"/>
</dbReference>
<evidence type="ECO:0000256" key="5">
    <source>
        <dbReference type="ARBA" id="ARBA00022840"/>
    </source>
</evidence>
<dbReference type="InterPro" id="IPR000719">
    <property type="entry name" value="Prot_kinase_dom"/>
</dbReference>
<accession>A0A9P7ZDM0</accession>
<keyword evidence="4 7" id="KW-0418">Kinase</keyword>
<dbReference type="RefSeq" id="XP_046113676.1">
    <property type="nucleotide sequence ID" value="XM_046265926.1"/>
</dbReference>
<dbReference type="PROSITE" id="PS50011">
    <property type="entry name" value="PROTEIN_KINASE_DOM"/>
    <property type="match status" value="1"/>
</dbReference>
<gene>
    <name evidence="7" type="ORF">F5Z01DRAFT_684427</name>
</gene>
<keyword evidence="2" id="KW-0808">Transferase</keyword>
<dbReference type="Proteomes" id="UP000887229">
    <property type="component" value="Unassembled WGS sequence"/>
</dbReference>
<keyword evidence="8" id="KW-1185">Reference proteome</keyword>
<comment type="caution">
    <text evidence="7">The sequence shown here is derived from an EMBL/GenBank/DDBJ whole genome shotgun (WGS) entry which is preliminary data.</text>
</comment>
<dbReference type="SUPFAM" id="SSF56112">
    <property type="entry name" value="Protein kinase-like (PK-like)"/>
    <property type="match status" value="1"/>
</dbReference>
<dbReference type="GO" id="GO:0005634">
    <property type="term" value="C:nucleus"/>
    <property type="evidence" value="ECO:0007669"/>
    <property type="project" value="TreeGrafter"/>
</dbReference>
<dbReference type="GO" id="GO:0005524">
    <property type="term" value="F:ATP binding"/>
    <property type="evidence" value="ECO:0007669"/>
    <property type="project" value="UniProtKB-KW"/>
</dbReference>
<keyword evidence="5" id="KW-0067">ATP-binding</keyword>